<dbReference type="EMBL" id="DVOD01000055">
    <property type="protein sequence ID" value="HIU92993.1"/>
    <property type="molecule type" value="Genomic_DNA"/>
</dbReference>
<dbReference type="GO" id="GO:0005506">
    <property type="term" value="F:iron ion binding"/>
    <property type="evidence" value="ECO:0007669"/>
    <property type="project" value="UniProtKB-UniRule"/>
</dbReference>
<dbReference type="InterPro" id="IPR007197">
    <property type="entry name" value="rSAM"/>
</dbReference>
<dbReference type="PANTHER" id="PTHR22976:SF2">
    <property type="entry name" value="BIOTIN SYNTHASE, MITOCHONDRIAL"/>
    <property type="match status" value="1"/>
</dbReference>
<dbReference type="GO" id="GO:0051537">
    <property type="term" value="F:2 iron, 2 sulfur cluster binding"/>
    <property type="evidence" value="ECO:0007669"/>
    <property type="project" value="UniProtKB-KW"/>
</dbReference>
<proteinExistence type="inferred from homology"/>
<feature type="binding site" evidence="13 14">
    <location>
        <position position="42"/>
    </location>
    <ligand>
        <name>[4Fe-4S] cluster</name>
        <dbReference type="ChEBI" id="CHEBI:49883"/>
        <note>4Fe-4S-S-AdoMet</note>
    </ligand>
</feature>
<evidence type="ECO:0000256" key="6">
    <source>
        <dbReference type="ARBA" id="ARBA00022691"/>
    </source>
</evidence>
<comment type="catalytic activity">
    <reaction evidence="12 13">
        <text>(4R,5S)-dethiobiotin + (sulfur carrier)-SH + 2 reduced [2Fe-2S]-[ferredoxin] + 2 S-adenosyl-L-methionine = (sulfur carrier)-H + biotin + 2 5'-deoxyadenosine + 2 L-methionine + 2 oxidized [2Fe-2S]-[ferredoxin]</text>
        <dbReference type="Rhea" id="RHEA:22060"/>
        <dbReference type="Rhea" id="RHEA-COMP:10000"/>
        <dbReference type="Rhea" id="RHEA-COMP:10001"/>
        <dbReference type="Rhea" id="RHEA-COMP:14737"/>
        <dbReference type="Rhea" id="RHEA-COMP:14739"/>
        <dbReference type="ChEBI" id="CHEBI:17319"/>
        <dbReference type="ChEBI" id="CHEBI:29917"/>
        <dbReference type="ChEBI" id="CHEBI:33737"/>
        <dbReference type="ChEBI" id="CHEBI:33738"/>
        <dbReference type="ChEBI" id="CHEBI:57586"/>
        <dbReference type="ChEBI" id="CHEBI:57844"/>
        <dbReference type="ChEBI" id="CHEBI:59789"/>
        <dbReference type="ChEBI" id="CHEBI:64428"/>
        <dbReference type="ChEBI" id="CHEBI:149473"/>
        <dbReference type="EC" id="2.8.1.6"/>
    </reaction>
</comment>
<dbReference type="InterPro" id="IPR058240">
    <property type="entry name" value="rSAM_sf"/>
</dbReference>
<evidence type="ECO:0000256" key="2">
    <source>
        <dbReference type="ARBA" id="ARBA00010765"/>
    </source>
</evidence>
<reference evidence="16" key="1">
    <citation type="submission" date="2020-10" db="EMBL/GenBank/DDBJ databases">
        <authorList>
            <person name="Gilroy R."/>
        </authorList>
    </citation>
    <scope>NUCLEOTIDE SEQUENCE</scope>
    <source>
        <strain evidence="16">CHK154-7741</strain>
    </source>
</reference>
<dbReference type="HAMAP" id="MF_01694">
    <property type="entry name" value="BioB"/>
    <property type="match status" value="1"/>
</dbReference>
<evidence type="ECO:0000256" key="5">
    <source>
        <dbReference type="ARBA" id="ARBA00022679"/>
    </source>
</evidence>
<protein>
    <recommendedName>
        <fullName evidence="3 13">Biotin synthase</fullName>
        <ecNumber evidence="3 13">2.8.1.6</ecNumber>
    </recommendedName>
</protein>
<dbReference type="Gene3D" id="3.20.20.70">
    <property type="entry name" value="Aldolase class I"/>
    <property type="match status" value="1"/>
</dbReference>
<keyword evidence="9 13" id="KW-0093">Biotin biosynthesis</keyword>
<evidence type="ECO:0000256" key="7">
    <source>
        <dbReference type="ARBA" id="ARBA00022714"/>
    </source>
</evidence>
<accession>A0A9D1SRF6</accession>
<evidence type="ECO:0000259" key="15">
    <source>
        <dbReference type="PROSITE" id="PS51918"/>
    </source>
</evidence>
<evidence type="ECO:0000313" key="16">
    <source>
        <dbReference type="EMBL" id="HIU92993.1"/>
    </source>
</evidence>
<keyword evidence="4 13" id="KW-0004">4Fe-4S</keyword>
<comment type="caution">
    <text evidence="16">The sequence shown here is derived from an EMBL/GenBank/DDBJ whole genome shotgun (WGS) entry which is preliminary data.</text>
</comment>
<dbReference type="PIRSF" id="PIRSF001619">
    <property type="entry name" value="Biotin_synth"/>
    <property type="match status" value="1"/>
</dbReference>
<feature type="binding site" evidence="13 14">
    <location>
        <position position="46"/>
    </location>
    <ligand>
        <name>[4Fe-4S] cluster</name>
        <dbReference type="ChEBI" id="CHEBI:49883"/>
        <note>4Fe-4S-S-AdoMet</note>
    </ligand>
</feature>
<dbReference type="NCBIfam" id="TIGR00433">
    <property type="entry name" value="bioB"/>
    <property type="match status" value="1"/>
</dbReference>
<dbReference type="SFLD" id="SFLDG01278">
    <property type="entry name" value="biotin_synthase_like"/>
    <property type="match status" value="1"/>
</dbReference>
<gene>
    <name evidence="13 16" type="primary">bioB</name>
    <name evidence="16" type="ORF">IAD26_07665</name>
</gene>
<dbReference type="AlphaFoldDB" id="A0A9D1SRF6"/>
<organism evidence="16 17">
    <name type="scientific">Candidatus Limenecus avicola</name>
    <dbReference type="NCBI Taxonomy" id="2840847"/>
    <lineage>
        <taxon>Bacteria</taxon>
        <taxon>Bacillati</taxon>
        <taxon>Bacillota</taxon>
        <taxon>Clostridia</taxon>
        <taxon>Eubacteriales</taxon>
        <taxon>Clostridiaceae</taxon>
        <taxon>Clostridiaceae incertae sedis</taxon>
        <taxon>Candidatus Limenecus</taxon>
    </lineage>
</organism>
<dbReference type="InterPro" id="IPR002684">
    <property type="entry name" value="Biotin_synth/BioAB"/>
</dbReference>
<feature type="binding site" evidence="13 14">
    <location>
        <position position="49"/>
    </location>
    <ligand>
        <name>[4Fe-4S] cluster</name>
        <dbReference type="ChEBI" id="CHEBI:49883"/>
        <note>4Fe-4S-S-AdoMet</note>
    </ligand>
</feature>
<dbReference type="SFLD" id="SFLDS00029">
    <property type="entry name" value="Radical_SAM"/>
    <property type="match status" value="1"/>
</dbReference>
<dbReference type="InterPro" id="IPR024177">
    <property type="entry name" value="Biotin_synthase"/>
</dbReference>
<dbReference type="InterPro" id="IPR010722">
    <property type="entry name" value="BATS_dom"/>
</dbReference>
<dbReference type="SMART" id="SM00876">
    <property type="entry name" value="BATS"/>
    <property type="match status" value="1"/>
</dbReference>
<dbReference type="GO" id="GO:0051539">
    <property type="term" value="F:4 iron, 4 sulfur cluster binding"/>
    <property type="evidence" value="ECO:0007669"/>
    <property type="project" value="UniProtKB-KW"/>
</dbReference>
<keyword evidence="11 13" id="KW-0411">Iron-sulfur</keyword>
<dbReference type="InterPro" id="IPR013785">
    <property type="entry name" value="Aldolase_TIM"/>
</dbReference>
<dbReference type="GO" id="GO:0004076">
    <property type="term" value="F:biotin synthase activity"/>
    <property type="evidence" value="ECO:0007669"/>
    <property type="project" value="UniProtKB-UniRule"/>
</dbReference>
<feature type="binding site" evidence="13 14">
    <location>
        <position position="118"/>
    </location>
    <ligand>
        <name>[2Fe-2S] cluster</name>
        <dbReference type="ChEBI" id="CHEBI:190135"/>
    </ligand>
</feature>
<dbReference type="InterPro" id="IPR006638">
    <property type="entry name" value="Elp3/MiaA/NifB-like_rSAM"/>
</dbReference>
<comment type="cofactor">
    <cofactor evidence="13">
        <name>[2Fe-2S] cluster</name>
        <dbReference type="ChEBI" id="CHEBI:190135"/>
    </cofactor>
    <text evidence="13">Binds 1 [2Fe-2S] cluster. The cluster is coordinated with 3 cysteines and 1 arginine.</text>
</comment>
<evidence type="ECO:0000256" key="13">
    <source>
        <dbReference type="HAMAP-Rule" id="MF_01694"/>
    </source>
</evidence>
<dbReference type="Proteomes" id="UP000886748">
    <property type="component" value="Unassembled WGS sequence"/>
</dbReference>
<name>A0A9D1SRF6_9CLOT</name>
<dbReference type="Pfam" id="PF06968">
    <property type="entry name" value="BATS"/>
    <property type="match status" value="1"/>
</dbReference>
<reference evidence="16" key="2">
    <citation type="journal article" date="2021" name="PeerJ">
        <title>Extensive microbial diversity within the chicken gut microbiome revealed by metagenomics and culture.</title>
        <authorList>
            <person name="Gilroy R."/>
            <person name="Ravi A."/>
            <person name="Getino M."/>
            <person name="Pursley I."/>
            <person name="Horton D.L."/>
            <person name="Alikhan N.F."/>
            <person name="Baker D."/>
            <person name="Gharbi K."/>
            <person name="Hall N."/>
            <person name="Watson M."/>
            <person name="Adriaenssens E.M."/>
            <person name="Foster-Nyarko E."/>
            <person name="Jarju S."/>
            <person name="Secka A."/>
            <person name="Antonio M."/>
            <person name="Oren A."/>
            <person name="Chaudhuri R.R."/>
            <person name="La Ragione R."/>
            <person name="Hildebrand F."/>
            <person name="Pallen M.J."/>
        </authorList>
    </citation>
    <scope>NUCLEOTIDE SEQUENCE</scope>
    <source>
        <strain evidence="16">CHK154-7741</strain>
    </source>
</reference>
<feature type="binding site" evidence="13 14">
    <location>
        <position position="249"/>
    </location>
    <ligand>
        <name>[2Fe-2S] cluster</name>
        <dbReference type="ChEBI" id="CHEBI:190135"/>
    </ligand>
</feature>
<dbReference type="CDD" id="cd01335">
    <property type="entry name" value="Radical_SAM"/>
    <property type="match status" value="1"/>
</dbReference>
<dbReference type="GO" id="GO:0009102">
    <property type="term" value="P:biotin biosynthetic process"/>
    <property type="evidence" value="ECO:0007669"/>
    <property type="project" value="UniProtKB-UniRule"/>
</dbReference>
<dbReference type="PANTHER" id="PTHR22976">
    <property type="entry name" value="BIOTIN SYNTHASE"/>
    <property type="match status" value="1"/>
</dbReference>
<keyword evidence="10 13" id="KW-0408">Iron</keyword>
<evidence type="ECO:0000313" key="17">
    <source>
        <dbReference type="Proteomes" id="UP000886748"/>
    </source>
</evidence>
<evidence type="ECO:0000256" key="9">
    <source>
        <dbReference type="ARBA" id="ARBA00022756"/>
    </source>
</evidence>
<dbReference type="EC" id="2.8.1.6" evidence="3 13"/>
<dbReference type="Pfam" id="PF04055">
    <property type="entry name" value="Radical_SAM"/>
    <property type="match status" value="1"/>
</dbReference>
<keyword evidence="8 13" id="KW-0479">Metal-binding</keyword>
<dbReference type="SUPFAM" id="SSF102114">
    <property type="entry name" value="Radical SAM enzymes"/>
    <property type="match status" value="1"/>
</dbReference>
<comment type="pathway">
    <text evidence="1 13">Cofactor biosynthesis; biotin biosynthesis; biotin from 7,8-diaminononanoate: step 2/2.</text>
</comment>
<dbReference type="SFLD" id="SFLDG01060">
    <property type="entry name" value="BATS_domain_containing"/>
    <property type="match status" value="1"/>
</dbReference>
<dbReference type="SMART" id="SM00729">
    <property type="entry name" value="Elp3"/>
    <property type="match status" value="1"/>
</dbReference>
<evidence type="ECO:0000256" key="11">
    <source>
        <dbReference type="ARBA" id="ARBA00023014"/>
    </source>
</evidence>
<keyword evidence="7 13" id="KW-0001">2Fe-2S</keyword>
<keyword evidence="5 13" id="KW-0808">Transferase</keyword>
<dbReference type="PROSITE" id="PS51918">
    <property type="entry name" value="RADICAL_SAM"/>
    <property type="match status" value="1"/>
</dbReference>
<feature type="domain" description="Radical SAM core" evidence="15">
    <location>
        <begin position="24"/>
        <end position="254"/>
    </location>
</feature>
<comment type="caution">
    <text evidence="13">Lacks conserved residue(s) required for the propagation of feature annotation.</text>
</comment>
<comment type="similarity">
    <text evidence="2 13">Belongs to the radical SAM superfamily. Biotin synthase family.</text>
</comment>
<evidence type="ECO:0000256" key="4">
    <source>
        <dbReference type="ARBA" id="ARBA00022485"/>
    </source>
</evidence>
<comment type="function">
    <text evidence="13">Catalyzes the conversion of dethiobiotin (DTB) to biotin by the insertion of a sulfur atom into dethiobiotin via a radical-based mechanism.</text>
</comment>
<keyword evidence="6 13" id="KW-0949">S-adenosyl-L-methionine</keyword>
<evidence type="ECO:0000256" key="8">
    <source>
        <dbReference type="ARBA" id="ARBA00022723"/>
    </source>
</evidence>
<sequence length="309" mass="34804">MDIQELLRLYNLPLDELLNISSMYVKDEVEFCSLINARNGKCSQNCKYCAQSSHYNTQIETFPLVETDKVKSAAQDAVQNKASRFAIVTSGKTPDESDFDKMLEMIKEINKFDELQSCASIGILNEQQAQKLAQAGLKRFHHNINTAESYYGEVCTTHTFEERLNTCKLVKKYNMELCCGVILGMGETVEQRAQMALTLAEIQPDSIPINILMPIANTPFENYLDKIDEENVLRTLAIFKIANPRSILRFCGGRMRLSKENQQKALKTCVEGIMVGNYLTTIGAKPQDDIDMVTQLGKKIKCTITSKAN</sequence>
<evidence type="ECO:0000256" key="3">
    <source>
        <dbReference type="ARBA" id="ARBA00012236"/>
    </source>
</evidence>
<comment type="cofactor">
    <cofactor evidence="13 14">
        <name>[4Fe-4S] cluster</name>
        <dbReference type="ChEBI" id="CHEBI:49883"/>
    </cofactor>
    <text evidence="13 14">Binds 1 [4Fe-4S] cluster. The cluster is coordinated with 3 cysteines and an exchangeable S-adenosyl-L-methionine.</text>
</comment>
<comment type="subunit">
    <text evidence="13">Homodimer.</text>
</comment>
<evidence type="ECO:0000256" key="1">
    <source>
        <dbReference type="ARBA" id="ARBA00004942"/>
    </source>
</evidence>
<evidence type="ECO:0000256" key="14">
    <source>
        <dbReference type="PIRSR" id="PIRSR001619-1"/>
    </source>
</evidence>
<comment type="cofactor">
    <cofactor evidence="14">
        <name>[2Fe-2S] cluster</name>
        <dbReference type="ChEBI" id="CHEBI:190135"/>
    </cofactor>
    <text evidence="14">Binds 1 [2Fe-2S] cluster. The cluster is coordinated with 3 cysteines and 1 arginine.</text>
</comment>
<evidence type="ECO:0000256" key="10">
    <source>
        <dbReference type="ARBA" id="ARBA00023004"/>
    </source>
</evidence>
<evidence type="ECO:0000256" key="12">
    <source>
        <dbReference type="ARBA" id="ARBA00051157"/>
    </source>
</evidence>
<feature type="binding site" evidence="13 14">
    <location>
        <position position="178"/>
    </location>
    <ligand>
        <name>[2Fe-2S] cluster</name>
        <dbReference type="ChEBI" id="CHEBI:190135"/>
    </ligand>
</feature>